<dbReference type="InterPro" id="IPR000719">
    <property type="entry name" value="Prot_kinase_dom"/>
</dbReference>
<keyword evidence="8" id="KW-1133">Transmembrane helix</keyword>
<evidence type="ECO:0000256" key="4">
    <source>
        <dbReference type="ARBA" id="ARBA00022777"/>
    </source>
</evidence>
<feature type="transmembrane region" description="Helical" evidence="8">
    <location>
        <begin position="375"/>
        <end position="393"/>
    </location>
</feature>
<dbReference type="PROSITE" id="PS00107">
    <property type="entry name" value="PROTEIN_KINASE_ATP"/>
    <property type="match status" value="1"/>
</dbReference>
<keyword evidence="8" id="KW-0472">Membrane</keyword>
<evidence type="ECO:0000256" key="5">
    <source>
        <dbReference type="ARBA" id="ARBA00022840"/>
    </source>
</evidence>
<feature type="domain" description="Protein kinase" evidence="9">
    <location>
        <begin position="486"/>
        <end position="756"/>
    </location>
</feature>
<dbReference type="InterPro" id="IPR008271">
    <property type="entry name" value="Ser/Thr_kinase_AS"/>
</dbReference>
<feature type="transmembrane region" description="Helical" evidence="8">
    <location>
        <begin position="399"/>
        <end position="416"/>
    </location>
</feature>
<feature type="binding site" evidence="6">
    <location>
        <position position="513"/>
    </location>
    <ligand>
        <name>ATP</name>
        <dbReference type="ChEBI" id="CHEBI:30616"/>
    </ligand>
</feature>
<evidence type="ECO:0000313" key="10">
    <source>
        <dbReference type="EMBL" id="TMW66113.1"/>
    </source>
</evidence>
<feature type="compositionally biased region" description="Basic residues" evidence="7">
    <location>
        <begin position="760"/>
        <end position="769"/>
    </location>
</feature>
<feature type="compositionally biased region" description="Basic and acidic residues" evidence="7">
    <location>
        <begin position="58"/>
        <end position="68"/>
    </location>
</feature>
<dbReference type="PANTHER" id="PTHR44329:SF214">
    <property type="entry name" value="PROTEIN KINASE DOMAIN-CONTAINING PROTEIN"/>
    <property type="match status" value="1"/>
</dbReference>
<evidence type="ECO:0000256" key="8">
    <source>
        <dbReference type="SAM" id="Phobius"/>
    </source>
</evidence>
<keyword evidence="3 6" id="KW-0547">Nucleotide-binding</keyword>
<feature type="region of interest" description="Disordered" evidence="7">
    <location>
        <begin position="750"/>
        <end position="781"/>
    </location>
</feature>
<gene>
    <name evidence="10" type="ORF">Poli38472_003878</name>
</gene>
<dbReference type="Pfam" id="PF07714">
    <property type="entry name" value="PK_Tyr_Ser-Thr"/>
    <property type="match status" value="1"/>
</dbReference>
<dbReference type="CDD" id="cd13999">
    <property type="entry name" value="STKc_MAP3K-like"/>
    <property type="match status" value="1"/>
</dbReference>
<feature type="compositionally biased region" description="Low complexity" evidence="7">
    <location>
        <begin position="7"/>
        <end position="26"/>
    </location>
</feature>
<evidence type="ECO:0000256" key="6">
    <source>
        <dbReference type="PROSITE-ProRule" id="PRU10141"/>
    </source>
</evidence>
<sequence length="781" mass="89187">MDPMDGSDVVSTTSSSHESRTTSVSSRNGPQLFRFFGRRPRNATDSDSSLSEIPASSDDEKFRMERVFQEISGNRRRRRHRHESDDTTFSAEQSFTYVGSSSHLTEQSRTSERRRRRRQRPPTTLTSSTTASTAFPGIPQEPEPEEEDDDELEITTEYLDAMLVKPDDQVLNKYTRFFLDAKLEELYQEYTAINWFTWARWHVMMWTCVHIFVNLLFIIMPYSGFVGMDVFVLSFTTVPAWIQYAYLGVAIPFAILPTEANPFQKSWRSWVCFILILFNFTFQIWIASANKLAVDQVEHAVDPLFKCIPSNSTASNGTVVVLTDEQLAVKTAVQKATAYHVTSIYAGALVQILAGFASLFSFVFAVSIRLEFVQVWFVVLTAVLTYVMVIGFYRLQLEWMTAISYLFAVVLLFMLSHSSDRNNRRSFLSQLLVEKENESLKSYLNKAEAVLMNDAALDQEKQVVGKMLDDPQLEHLELVRIPFSDIKFLQAIGRGAMGDVIKAKYYGTIVVCKRMRRENITEDAILKFREEVELMSSLRHPNIVQFIGATWDNCSNVCIVMEYLENGDMHSVLHSNIGRSFTWADPLLKMAIDAAQGMLYLHSQEIPVVHRDLKSVNVFCSATFGCKVGDFGLSRRYKRDIDALTTLVGTPFWLAPEIIRSESYGPSADVFSFGIVLTELETRRTPYHDQEETGLKVLMRIAENKLRPSLPPTCPPRRRQLILDCLDGDPSRRPDFAEILRRLQGPVQQEIEESLLRPPRDRKRNRKGHAGSIGTSHHHEL</sequence>
<dbReference type="FunFam" id="3.30.200.20:FF:000180">
    <property type="entry name" value="serine/threonine-protein kinase STY46-like"/>
    <property type="match status" value="1"/>
</dbReference>
<feature type="transmembrane region" description="Helical" evidence="8">
    <location>
        <begin position="203"/>
        <end position="224"/>
    </location>
</feature>
<feature type="transmembrane region" description="Helical" evidence="8">
    <location>
        <begin position="267"/>
        <end position="286"/>
    </location>
</feature>
<dbReference type="SMART" id="SM00220">
    <property type="entry name" value="S_TKc"/>
    <property type="match status" value="1"/>
</dbReference>
<protein>
    <recommendedName>
        <fullName evidence="9">Protein kinase domain-containing protein</fullName>
    </recommendedName>
</protein>
<dbReference type="InterPro" id="IPR017441">
    <property type="entry name" value="Protein_kinase_ATP_BS"/>
</dbReference>
<keyword evidence="5 6" id="KW-0067">ATP-binding</keyword>
<reference evidence="10" key="1">
    <citation type="submission" date="2019-03" db="EMBL/GenBank/DDBJ databases">
        <title>Long read genome sequence of the mycoparasitic Pythium oligandrum ATCC 38472 isolated from sugarbeet rhizosphere.</title>
        <authorList>
            <person name="Gaulin E."/>
        </authorList>
    </citation>
    <scope>NUCLEOTIDE SEQUENCE</scope>
    <source>
        <strain evidence="10">ATCC 38472_TT</strain>
    </source>
</reference>
<evidence type="ECO:0000256" key="7">
    <source>
        <dbReference type="SAM" id="MobiDB-lite"/>
    </source>
</evidence>
<feature type="compositionally biased region" description="Low complexity" evidence="7">
    <location>
        <begin position="121"/>
        <end position="134"/>
    </location>
</feature>
<dbReference type="AlphaFoldDB" id="A0A8K1CPN7"/>
<feature type="transmembrane region" description="Helical" evidence="8">
    <location>
        <begin position="344"/>
        <end position="368"/>
    </location>
</feature>
<feature type="transmembrane region" description="Helical" evidence="8">
    <location>
        <begin position="230"/>
        <end position="255"/>
    </location>
</feature>
<dbReference type="PRINTS" id="PR00109">
    <property type="entry name" value="TYRKINASE"/>
</dbReference>
<dbReference type="Proteomes" id="UP000794436">
    <property type="component" value="Unassembled WGS sequence"/>
</dbReference>
<organism evidence="10 11">
    <name type="scientific">Pythium oligandrum</name>
    <name type="common">Mycoparasitic fungus</name>
    <dbReference type="NCBI Taxonomy" id="41045"/>
    <lineage>
        <taxon>Eukaryota</taxon>
        <taxon>Sar</taxon>
        <taxon>Stramenopiles</taxon>
        <taxon>Oomycota</taxon>
        <taxon>Peronosporomycetes</taxon>
        <taxon>Pythiales</taxon>
        <taxon>Pythiaceae</taxon>
        <taxon>Pythium</taxon>
    </lineage>
</organism>
<dbReference type="PROSITE" id="PS50011">
    <property type="entry name" value="PROTEIN_KINASE_DOM"/>
    <property type="match status" value="1"/>
</dbReference>
<dbReference type="InterPro" id="IPR011009">
    <property type="entry name" value="Kinase-like_dom_sf"/>
</dbReference>
<feature type="region of interest" description="Disordered" evidence="7">
    <location>
        <begin position="1"/>
        <end position="151"/>
    </location>
</feature>
<feature type="compositionally biased region" description="Acidic residues" evidence="7">
    <location>
        <begin position="142"/>
        <end position="151"/>
    </location>
</feature>
<dbReference type="EMBL" id="SPLM01000036">
    <property type="protein sequence ID" value="TMW66113.1"/>
    <property type="molecule type" value="Genomic_DNA"/>
</dbReference>
<dbReference type="GO" id="GO:0004674">
    <property type="term" value="F:protein serine/threonine kinase activity"/>
    <property type="evidence" value="ECO:0007669"/>
    <property type="project" value="UniProtKB-KW"/>
</dbReference>
<dbReference type="PROSITE" id="PS00108">
    <property type="entry name" value="PROTEIN_KINASE_ST"/>
    <property type="match status" value="1"/>
</dbReference>
<keyword evidence="4" id="KW-0418">Kinase</keyword>
<proteinExistence type="predicted"/>
<keyword evidence="1" id="KW-0723">Serine/threonine-protein kinase</keyword>
<keyword evidence="8" id="KW-0812">Transmembrane</keyword>
<dbReference type="InterPro" id="IPR001245">
    <property type="entry name" value="Ser-Thr/Tyr_kinase_cat_dom"/>
</dbReference>
<keyword evidence="2" id="KW-0808">Transferase</keyword>
<dbReference type="SUPFAM" id="SSF56112">
    <property type="entry name" value="Protein kinase-like (PK-like)"/>
    <property type="match status" value="1"/>
</dbReference>
<dbReference type="GO" id="GO:0005524">
    <property type="term" value="F:ATP binding"/>
    <property type="evidence" value="ECO:0007669"/>
    <property type="project" value="UniProtKB-UniRule"/>
</dbReference>
<dbReference type="Gene3D" id="3.30.200.20">
    <property type="entry name" value="Phosphorylase Kinase, domain 1"/>
    <property type="match status" value="1"/>
</dbReference>
<dbReference type="OrthoDB" id="6718656at2759"/>
<keyword evidence="11" id="KW-1185">Reference proteome</keyword>
<dbReference type="PANTHER" id="PTHR44329">
    <property type="entry name" value="SERINE/THREONINE-PROTEIN KINASE TNNI3K-RELATED"/>
    <property type="match status" value="1"/>
</dbReference>
<dbReference type="InterPro" id="IPR051681">
    <property type="entry name" value="Ser/Thr_Kinases-Pseudokinases"/>
</dbReference>
<evidence type="ECO:0000313" key="11">
    <source>
        <dbReference type="Proteomes" id="UP000794436"/>
    </source>
</evidence>
<evidence type="ECO:0000259" key="9">
    <source>
        <dbReference type="PROSITE" id="PS50011"/>
    </source>
</evidence>
<comment type="caution">
    <text evidence="10">The sequence shown here is derived from an EMBL/GenBank/DDBJ whole genome shotgun (WGS) entry which is preliminary data.</text>
</comment>
<accession>A0A8K1CPN7</accession>
<evidence type="ECO:0000256" key="1">
    <source>
        <dbReference type="ARBA" id="ARBA00022527"/>
    </source>
</evidence>
<feature type="compositionally biased region" description="Polar residues" evidence="7">
    <location>
        <begin position="87"/>
        <end position="103"/>
    </location>
</feature>
<name>A0A8K1CPN7_PYTOL</name>
<evidence type="ECO:0000256" key="3">
    <source>
        <dbReference type="ARBA" id="ARBA00022741"/>
    </source>
</evidence>
<evidence type="ECO:0000256" key="2">
    <source>
        <dbReference type="ARBA" id="ARBA00022679"/>
    </source>
</evidence>
<dbReference type="Gene3D" id="1.10.510.10">
    <property type="entry name" value="Transferase(Phosphotransferase) domain 1"/>
    <property type="match status" value="1"/>
</dbReference>